<gene>
    <name evidence="1" type="ORF">BpHYR1_012388</name>
</gene>
<dbReference type="EMBL" id="REGN01004025">
    <property type="protein sequence ID" value="RNA19540.1"/>
    <property type="molecule type" value="Genomic_DNA"/>
</dbReference>
<sequence length="73" mass="8831">MFFALLSILQRDLIKYHSKNCYKVELNSMKYSCNTFIGVKELFKIKDQFVNKPKRVFTIKFKKEIQINSKNKY</sequence>
<proteinExistence type="predicted"/>
<keyword evidence="2" id="KW-1185">Reference proteome</keyword>
<evidence type="ECO:0000313" key="1">
    <source>
        <dbReference type="EMBL" id="RNA19540.1"/>
    </source>
</evidence>
<dbReference type="AlphaFoldDB" id="A0A3M7R7M8"/>
<accession>A0A3M7R7M8</accession>
<comment type="caution">
    <text evidence="1">The sequence shown here is derived from an EMBL/GenBank/DDBJ whole genome shotgun (WGS) entry which is preliminary data.</text>
</comment>
<dbReference type="Proteomes" id="UP000276133">
    <property type="component" value="Unassembled WGS sequence"/>
</dbReference>
<evidence type="ECO:0000313" key="2">
    <source>
        <dbReference type="Proteomes" id="UP000276133"/>
    </source>
</evidence>
<organism evidence="1 2">
    <name type="scientific">Brachionus plicatilis</name>
    <name type="common">Marine rotifer</name>
    <name type="synonym">Brachionus muelleri</name>
    <dbReference type="NCBI Taxonomy" id="10195"/>
    <lineage>
        <taxon>Eukaryota</taxon>
        <taxon>Metazoa</taxon>
        <taxon>Spiralia</taxon>
        <taxon>Gnathifera</taxon>
        <taxon>Rotifera</taxon>
        <taxon>Eurotatoria</taxon>
        <taxon>Monogononta</taxon>
        <taxon>Pseudotrocha</taxon>
        <taxon>Ploima</taxon>
        <taxon>Brachionidae</taxon>
        <taxon>Brachionus</taxon>
    </lineage>
</organism>
<protein>
    <submittedName>
        <fullName evidence="1">Uncharacterized protein</fullName>
    </submittedName>
</protein>
<name>A0A3M7R7M8_BRAPC</name>
<reference evidence="1 2" key="1">
    <citation type="journal article" date="2018" name="Sci. Rep.">
        <title>Genomic signatures of local adaptation to the degree of environmental predictability in rotifers.</title>
        <authorList>
            <person name="Franch-Gras L."/>
            <person name="Hahn C."/>
            <person name="Garcia-Roger E.M."/>
            <person name="Carmona M.J."/>
            <person name="Serra M."/>
            <person name="Gomez A."/>
        </authorList>
    </citation>
    <scope>NUCLEOTIDE SEQUENCE [LARGE SCALE GENOMIC DNA]</scope>
    <source>
        <strain evidence="1">HYR1</strain>
    </source>
</reference>